<accession>A0ABQ3UWN0</accession>
<organism evidence="1 2">
    <name type="scientific">Ktedonobacter robiniae</name>
    <dbReference type="NCBI Taxonomy" id="2778365"/>
    <lineage>
        <taxon>Bacteria</taxon>
        <taxon>Bacillati</taxon>
        <taxon>Chloroflexota</taxon>
        <taxon>Ktedonobacteria</taxon>
        <taxon>Ktedonobacterales</taxon>
        <taxon>Ktedonobacteraceae</taxon>
        <taxon>Ktedonobacter</taxon>
    </lineage>
</organism>
<dbReference type="Proteomes" id="UP000654345">
    <property type="component" value="Unassembled WGS sequence"/>
</dbReference>
<keyword evidence="2" id="KW-1185">Reference proteome</keyword>
<evidence type="ECO:0000313" key="1">
    <source>
        <dbReference type="EMBL" id="GHO57078.1"/>
    </source>
</evidence>
<evidence type="ECO:0008006" key="3">
    <source>
        <dbReference type="Google" id="ProtNLM"/>
    </source>
</evidence>
<reference evidence="1 2" key="1">
    <citation type="journal article" date="2021" name="Int. J. Syst. Evol. Microbiol.">
        <title>Reticulibacter mediterranei gen. nov., sp. nov., within the new family Reticulibacteraceae fam. nov., and Ktedonospora formicarum gen. nov., sp. nov., Ktedonobacter robiniae sp. nov., Dictyobacter formicarum sp. nov. and Dictyobacter arantiisoli sp. nov., belonging to the class Ktedonobacteria.</title>
        <authorList>
            <person name="Yabe S."/>
            <person name="Zheng Y."/>
            <person name="Wang C.M."/>
            <person name="Sakai Y."/>
            <person name="Abe K."/>
            <person name="Yokota A."/>
            <person name="Donadio S."/>
            <person name="Cavaletti L."/>
            <person name="Monciardini P."/>
        </authorList>
    </citation>
    <scope>NUCLEOTIDE SEQUENCE [LARGE SCALE GENOMIC DNA]</scope>
    <source>
        <strain evidence="1 2">SOSP1-30</strain>
    </source>
</reference>
<dbReference type="RefSeq" id="WP_201373514.1">
    <property type="nucleotide sequence ID" value="NZ_BNJG01000002.1"/>
</dbReference>
<proteinExistence type="predicted"/>
<gene>
    <name evidence="1" type="ORF">KSB_55530</name>
</gene>
<sequence>MSEEILSKEQLLQKFANAYEQVIETATDAARRGIVPKEGTWGPRETVAHLAGWEIMSTEWLPHIVAGMAPLDNEEETRQTIMNDAINAMIVTMIGNQSLETVCNILRQAYQRNLEQLRKFDDTFYQPGNYVYDRTKDIPEHCQEHIEILAPVHPA</sequence>
<dbReference type="Pfam" id="PF08020">
    <property type="entry name" value="DUF1706"/>
    <property type="match status" value="1"/>
</dbReference>
<dbReference type="InterPro" id="IPR012550">
    <property type="entry name" value="DUF1706"/>
</dbReference>
<protein>
    <recommendedName>
        <fullName evidence="3">DinB-like domain-containing protein</fullName>
    </recommendedName>
</protein>
<name>A0ABQ3UWN0_9CHLR</name>
<comment type="caution">
    <text evidence="1">The sequence shown here is derived from an EMBL/GenBank/DDBJ whole genome shotgun (WGS) entry which is preliminary data.</text>
</comment>
<dbReference type="SUPFAM" id="SSF109854">
    <property type="entry name" value="DinB/YfiT-like putative metalloenzymes"/>
    <property type="match status" value="1"/>
</dbReference>
<dbReference type="InterPro" id="IPR034660">
    <property type="entry name" value="DinB/YfiT-like"/>
</dbReference>
<dbReference type="Gene3D" id="1.20.120.450">
    <property type="entry name" value="dinb family like domain"/>
    <property type="match status" value="1"/>
</dbReference>
<evidence type="ECO:0000313" key="2">
    <source>
        <dbReference type="Proteomes" id="UP000654345"/>
    </source>
</evidence>
<dbReference type="EMBL" id="BNJG01000002">
    <property type="protein sequence ID" value="GHO57078.1"/>
    <property type="molecule type" value="Genomic_DNA"/>
</dbReference>